<feature type="chain" id="PRO_5045858759" description="Ig-like domain-containing protein" evidence="1">
    <location>
        <begin position="25"/>
        <end position="228"/>
    </location>
</feature>
<gene>
    <name evidence="2" type="ORF">PQO05_24255</name>
</gene>
<sequence>MKKSTLFRTLLPIIIVMAGITAKAQITTLAGLPGAAAVYCAAEAVKLQGNSTGTTYVWKRYPGKDLTGTPVTLTETTNNLSDVPPAPGYYTYVSTASNTNCTSDVSAPTTIYALPTINAAVTGPATVCVSAVGSTILTATGSNVETTDTDIFGYTYKWFKNGTAITGATGSTYTLSATNDATVGTQAFTVQISYVITSHGGSNCGVTSSAANVDVQANPTTPTVTIMP</sequence>
<accession>A0ABY7T5U9</accession>
<protein>
    <recommendedName>
        <fullName evidence="4">Ig-like domain-containing protein</fullName>
    </recommendedName>
</protein>
<evidence type="ECO:0000313" key="2">
    <source>
        <dbReference type="EMBL" id="WCT11849.1"/>
    </source>
</evidence>
<evidence type="ECO:0008006" key="4">
    <source>
        <dbReference type="Google" id="ProtNLM"/>
    </source>
</evidence>
<dbReference type="EMBL" id="CP117167">
    <property type="protein sequence ID" value="WCT11849.1"/>
    <property type="molecule type" value="Genomic_DNA"/>
</dbReference>
<organism evidence="2 3">
    <name type="scientific">Mucilaginibacter jinjuensis</name>
    <dbReference type="NCBI Taxonomy" id="1176721"/>
    <lineage>
        <taxon>Bacteria</taxon>
        <taxon>Pseudomonadati</taxon>
        <taxon>Bacteroidota</taxon>
        <taxon>Sphingobacteriia</taxon>
        <taxon>Sphingobacteriales</taxon>
        <taxon>Sphingobacteriaceae</taxon>
        <taxon>Mucilaginibacter</taxon>
    </lineage>
</organism>
<keyword evidence="3" id="KW-1185">Reference proteome</keyword>
<evidence type="ECO:0000256" key="1">
    <source>
        <dbReference type="SAM" id="SignalP"/>
    </source>
</evidence>
<name>A0ABY7T5U9_9SPHI</name>
<feature type="signal peptide" evidence="1">
    <location>
        <begin position="1"/>
        <end position="24"/>
    </location>
</feature>
<dbReference type="Proteomes" id="UP001216139">
    <property type="component" value="Chromosome"/>
</dbReference>
<proteinExistence type="predicted"/>
<dbReference type="Gene3D" id="2.60.40.2700">
    <property type="match status" value="1"/>
</dbReference>
<evidence type="ECO:0000313" key="3">
    <source>
        <dbReference type="Proteomes" id="UP001216139"/>
    </source>
</evidence>
<reference evidence="2 3" key="1">
    <citation type="submission" date="2023-02" db="EMBL/GenBank/DDBJ databases">
        <title>Genome sequence of Mucilaginibacter jinjuensis strain KACC 16571.</title>
        <authorList>
            <person name="Kim S."/>
            <person name="Heo J."/>
            <person name="Kwon S.-W."/>
        </authorList>
    </citation>
    <scope>NUCLEOTIDE SEQUENCE [LARGE SCALE GENOMIC DNA]</scope>
    <source>
        <strain evidence="2 3">KACC 16571</strain>
    </source>
</reference>
<keyword evidence="1" id="KW-0732">Signal</keyword>
<dbReference type="RefSeq" id="WP_273630039.1">
    <property type="nucleotide sequence ID" value="NZ_CP117167.1"/>
</dbReference>